<dbReference type="CDD" id="cd12164">
    <property type="entry name" value="GDH_like_2"/>
    <property type="match status" value="1"/>
</dbReference>
<dbReference type="InterPro" id="IPR006140">
    <property type="entry name" value="D-isomer_DH_NAD-bd"/>
</dbReference>
<dbReference type="PANTHER" id="PTHR43333">
    <property type="entry name" value="2-HACID_DH_C DOMAIN-CONTAINING PROTEIN"/>
    <property type="match status" value="1"/>
</dbReference>
<evidence type="ECO:0000256" key="2">
    <source>
        <dbReference type="ARBA" id="ARBA00023027"/>
    </source>
</evidence>
<reference evidence="4" key="1">
    <citation type="submission" date="2022-10" db="EMBL/GenBank/DDBJ databases">
        <title>Complete genome sequence of Schlegelella aquatica LMG 23380.</title>
        <authorList>
            <person name="Musilova J."/>
            <person name="Kourilova X."/>
            <person name="Bezdicek M."/>
            <person name="Hermankova K."/>
            <person name="Obruca S."/>
            <person name="Sedlar K."/>
        </authorList>
    </citation>
    <scope>NUCLEOTIDE SEQUENCE</scope>
    <source>
        <strain evidence="4">LMG 23380</strain>
    </source>
</reference>
<dbReference type="Proteomes" id="UP001163266">
    <property type="component" value="Chromosome"/>
</dbReference>
<accession>A0ABY6MTM5</accession>
<dbReference type="RefSeq" id="WP_264893105.1">
    <property type="nucleotide sequence ID" value="NZ_CP110257.1"/>
</dbReference>
<evidence type="ECO:0000259" key="3">
    <source>
        <dbReference type="Pfam" id="PF02826"/>
    </source>
</evidence>
<keyword evidence="1" id="KW-0560">Oxidoreductase</keyword>
<feature type="domain" description="D-isomer specific 2-hydroxyacid dehydrogenase NAD-binding" evidence="3">
    <location>
        <begin position="109"/>
        <end position="281"/>
    </location>
</feature>
<keyword evidence="2" id="KW-0520">NAD</keyword>
<keyword evidence="5" id="KW-1185">Reference proteome</keyword>
<protein>
    <submittedName>
        <fullName evidence="4">Glyoxylate/hydroxypyruvate reductase A</fullName>
    </submittedName>
</protein>
<sequence>MALGKDMSMGIVVLSSPLPSAPFAEALRAAAPDIPVWTEQDDPPADEVEALLAWRLKPGIVGRYPRLRLVCSTGAGVDKLLVPDLPAGLPLTRVVDPDQAVQIAQYVLGCTLRHTRDLTLYAAQQSQRLWRRHPVRPSARCRIGILGFGAVGQAIARAFGPVGYPVTGWSRRPKAVAGCVCVHGASGLAQVLATSDVLVCALPLTAETRGLLDHRRLSALPAGAYVINVGRGEQLVEDDLRRLLDDGHLAGAALDVFEREPPPADHWVWSHPRVLATPHIAAQAADSVVAAQCVAALRAVREGRLPDHAIDRHAGY</sequence>
<evidence type="ECO:0000313" key="4">
    <source>
        <dbReference type="EMBL" id="UZD55350.1"/>
    </source>
</evidence>
<dbReference type="Pfam" id="PF02826">
    <property type="entry name" value="2-Hacid_dh_C"/>
    <property type="match status" value="1"/>
</dbReference>
<organism evidence="4 5">
    <name type="scientific">Caldimonas aquatica</name>
    <dbReference type="NCBI Taxonomy" id="376175"/>
    <lineage>
        <taxon>Bacteria</taxon>
        <taxon>Pseudomonadati</taxon>
        <taxon>Pseudomonadota</taxon>
        <taxon>Betaproteobacteria</taxon>
        <taxon>Burkholderiales</taxon>
        <taxon>Sphaerotilaceae</taxon>
        <taxon>Caldimonas</taxon>
    </lineage>
</organism>
<proteinExistence type="predicted"/>
<dbReference type="SUPFAM" id="SSF52283">
    <property type="entry name" value="Formate/glycerate dehydrogenase catalytic domain-like"/>
    <property type="match status" value="1"/>
</dbReference>
<dbReference type="PANTHER" id="PTHR43333:SF1">
    <property type="entry name" value="D-ISOMER SPECIFIC 2-HYDROXYACID DEHYDROGENASE NAD-BINDING DOMAIN-CONTAINING PROTEIN"/>
    <property type="match status" value="1"/>
</dbReference>
<dbReference type="Gene3D" id="3.40.50.720">
    <property type="entry name" value="NAD(P)-binding Rossmann-like Domain"/>
    <property type="match status" value="2"/>
</dbReference>
<name>A0ABY6MTM5_9BURK</name>
<evidence type="ECO:0000313" key="5">
    <source>
        <dbReference type="Proteomes" id="UP001163266"/>
    </source>
</evidence>
<dbReference type="EMBL" id="CP110257">
    <property type="protein sequence ID" value="UZD55350.1"/>
    <property type="molecule type" value="Genomic_DNA"/>
</dbReference>
<evidence type="ECO:0000256" key="1">
    <source>
        <dbReference type="ARBA" id="ARBA00023002"/>
    </source>
</evidence>
<dbReference type="SUPFAM" id="SSF51735">
    <property type="entry name" value="NAD(P)-binding Rossmann-fold domains"/>
    <property type="match status" value="1"/>
</dbReference>
<dbReference type="InterPro" id="IPR036291">
    <property type="entry name" value="NAD(P)-bd_dom_sf"/>
</dbReference>
<gene>
    <name evidence="4" type="ORF">OMP39_01805</name>
</gene>